<accession>A0A3G4ZTZ6</accession>
<name>A0A3G4ZTZ6_9VIRU</name>
<reference evidence="1" key="1">
    <citation type="submission" date="2018-10" db="EMBL/GenBank/DDBJ databases">
        <title>Hidden diversity of soil giant viruses.</title>
        <authorList>
            <person name="Schulz F."/>
            <person name="Alteio L."/>
            <person name="Goudeau D."/>
            <person name="Ryan E.M."/>
            <person name="Malmstrom R.R."/>
            <person name="Blanchard J."/>
            <person name="Woyke T."/>
        </authorList>
    </citation>
    <scope>NUCLEOTIDE SEQUENCE</scope>
    <source>
        <strain evidence="1">DSV1</strain>
    </source>
</reference>
<dbReference type="EMBL" id="MK072044">
    <property type="protein sequence ID" value="AYV77471.1"/>
    <property type="molecule type" value="Genomic_DNA"/>
</dbReference>
<protein>
    <submittedName>
        <fullName evidence="1">Uncharacterized protein</fullName>
    </submittedName>
</protein>
<dbReference type="SUPFAM" id="SSF82185">
    <property type="entry name" value="Histone H3 K4-specific methyltransferase SET7/9 N-terminal domain"/>
    <property type="match status" value="1"/>
</dbReference>
<proteinExistence type="predicted"/>
<gene>
    <name evidence="1" type="ORF">Dasosvirus3_30</name>
</gene>
<sequence>MNICTNIHIGQIIEYSHYCNGEKHGLCYFWHYRTGKFASCKEYFNGKLVKL</sequence>
<organism evidence="1">
    <name type="scientific">Dasosvirus sp</name>
    <dbReference type="NCBI Taxonomy" id="2487764"/>
    <lineage>
        <taxon>Viruses</taxon>
        <taxon>Varidnaviria</taxon>
        <taxon>Bamfordvirae</taxon>
        <taxon>Nucleocytoviricota</taxon>
        <taxon>Megaviricetes</taxon>
        <taxon>Imitervirales</taxon>
        <taxon>Mimiviridae</taxon>
        <taxon>Klosneuvirinae</taxon>
    </lineage>
</organism>
<evidence type="ECO:0000313" key="1">
    <source>
        <dbReference type="EMBL" id="AYV77471.1"/>
    </source>
</evidence>